<dbReference type="PANTHER" id="PTHR11002:SF79">
    <property type="entry name" value="CARBONIC ANHYDRASE 2"/>
    <property type="match status" value="1"/>
</dbReference>
<dbReference type="SUPFAM" id="SSF53056">
    <property type="entry name" value="beta-carbonic anhydrase, cab"/>
    <property type="match status" value="1"/>
</dbReference>
<comment type="cofactor">
    <cofactor evidence="6">
        <name>Zn(2+)</name>
        <dbReference type="ChEBI" id="CHEBI:29105"/>
    </cofactor>
    <text evidence="6">Binds 1 zinc ion per subunit.</text>
</comment>
<feature type="binding site" evidence="6">
    <location>
        <position position="123"/>
    </location>
    <ligand>
        <name>Zn(2+)</name>
        <dbReference type="ChEBI" id="CHEBI:29105"/>
    </ligand>
</feature>
<feature type="binding site" evidence="6">
    <location>
        <position position="67"/>
    </location>
    <ligand>
        <name>Zn(2+)</name>
        <dbReference type="ChEBI" id="CHEBI:29105"/>
    </ligand>
</feature>
<dbReference type="EMBL" id="CCEJ010000003">
    <property type="protein sequence ID" value="CDR33568.1"/>
    <property type="molecule type" value="Genomic_DNA"/>
</dbReference>
<dbReference type="SMART" id="SM00947">
    <property type="entry name" value="Pro_CA"/>
    <property type="match status" value="1"/>
</dbReference>
<dbReference type="PROSITE" id="PS00704">
    <property type="entry name" value="PROK_CO2_ANHYDRASE_1"/>
    <property type="match status" value="1"/>
</dbReference>
<proteinExistence type="inferred from homology"/>
<dbReference type="AlphaFoldDB" id="A0A090D1I6"/>
<protein>
    <recommendedName>
        <fullName evidence="2">carbonic anhydrase</fullName>
        <ecNumber evidence="2">4.2.1.1</ecNumber>
    </recommendedName>
</protein>
<evidence type="ECO:0000256" key="3">
    <source>
        <dbReference type="ARBA" id="ARBA00022833"/>
    </source>
</evidence>
<dbReference type="InterPro" id="IPR001765">
    <property type="entry name" value="Carbonic_anhydrase"/>
</dbReference>
<keyword evidence="8" id="KW-1185">Reference proteome</keyword>
<dbReference type="GO" id="GO:0004089">
    <property type="term" value="F:carbonate dehydratase activity"/>
    <property type="evidence" value="ECO:0007669"/>
    <property type="project" value="UniProtKB-EC"/>
</dbReference>
<feature type="binding site" evidence="6">
    <location>
        <position position="69"/>
    </location>
    <ligand>
        <name>Zn(2+)</name>
        <dbReference type="ChEBI" id="CHEBI:29105"/>
    </ligand>
</feature>
<gene>
    <name evidence="7" type="primary">cynT</name>
    <name evidence="7" type="ORF">CSEC_0736</name>
</gene>
<keyword evidence="6" id="KW-0479">Metal-binding</keyword>
<dbReference type="RefSeq" id="WP_041017035.1">
    <property type="nucleotide sequence ID" value="NZ_CCEJ010000003.1"/>
</dbReference>
<dbReference type="Proteomes" id="UP000031552">
    <property type="component" value="Unassembled WGS sequence"/>
</dbReference>
<evidence type="ECO:0000256" key="5">
    <source>
        <dbReference type="ARBA" id="ARBA00048348"/>
    </source>
</evidence>
<dbReference type="eggNOG" id="COG0288">
    <property type="taxonomic scope" value="Bacteria"/>
</dbReference>
<evidence type="ECO:0000256" key="1">
    <source>
        <dbReference type="ARBA" id="ARBA00006217"/>
    </source>
</evidence>
<evidence type="ECO:0000256" key="4">
    <source>
        <dbReference type="ARBA" id="ARBA00023239"/>
    </source>
</evidence>
<dbReference type="Pfam" id="PF00484">
    <property type="entry name" value="Pro_CA"/>
    <property type="match status" value="1"/>
</dbReference>
<feature type="binding site" evidence="6">
    <location>
        <position position="120"/>
    </location>
    <ligand>
        <name>Zn(2+)</name>
        <dbReference type="ChEBI" id="CHEBI:29105"/>
    </ligand>
</feature>
<evidence type="ECO:0000256" key="2">
    <source>
        <dbReference type="ARBA" id="ARBA00012925"/>
    </source>
</evidence>
<comment type="catalytic activity">
    <reaction evidence="5">
        <text>hydrogencarbonate + H(+) = CO2 + H2O</text>
        <dbReference type="Rhea" id="RHEA:10748"/>
        <dbReference type="ChEBI" id="CHEBI:15377"/>
        <dbReference type="ChEBI" id="CHEBI:15378"/>
        <dbReference type="ChEBI" id="CHEBI:16526"/>
        <dbReference type="ChEBI" id="CHEBI:17544"/>
        <dbReference type="EC" id="4.2.1.1"/>
    </reaction>
</comment>
<dbReference type="InterPro" id="IPR015892">
    <property type="entry name" value="Carbonic_anhydrase_CS"/>
</dbReference>
<evidence type="ECO:0000313" key="7">
    <source>
        <dbReference type="EMBL" id="CDR33568.1"/>
    </source>
</evidence>
<dbReference type="Gene3D" id="3.40.1050.10">
    <property type="entry name" value="Carbonic anhydrase"/>
    <property type="match status" value="1"/>
</dbReference>
<name>A0A090D1I6_9BACT</name>
<reference evidence="7" key="1">
    <citation type="submission" date="2013-12" db="EMBL/GenBank/DDBJ databases">
        <authorList>
            <person name="Linke B."/>
        </authorList>
    </citation>
    <scope>NUCLEOTIDE SEQUENCE [LARGE SCALE GENOMIC DNA]</scope>
    <source>
        <strain evidence="7">CRIB-18</strain>
    </source>
</reference>
<keyword evidence="4 7" id="KW-0456">Lyase</keyword>
<dbReference type="CDD" id="cd03378">
    <property type="entry name" value="beta_CA_cladeC"/>
    <property type="match status" value="1"/>
</dbReference>
<comment type="similarity">
    <text evidence="1">Belongs to the beta-class carbonic anhydrase family.</text>
</comment>
<evidence type="ECO:0000313" key="8">
    <source>
        <dbReference type="Proteomes" id="UP000031552"/>
    </source>
</evidence>
<evidence type="ECO:0000256" key="6">
    <source>
        <dbReference type="PIRSR" id="PIRSR601765-1"/>
    </source>
</evidence>
<dbReference type="InterPro" id="IPR036874">
    <property type="entry name" value="Carbonic_anhydrase_sf"/>
</dbReference>
<dbReference type="EC" id="4.2.1.1" evidence="2"/>
<organism evidence="7 8">
    <name type="scientific">Candidatus Criblamydia sequanensis CRIB-18</name>
    <dbReference type="NCBI Taxonomy" id="1437425"/>
    <lineage>
        <taxon>Bacteria</taxon>
        <taxon>Pseudomonadati</taxon>
        <taxon>Chlamydiota</taxon>
        <taxon>Chlamydiia</taxon>
        <taxon>Parachlamydiales</taxon>
        <taxon>Candidatus Criblamydiaceae</taxon>
        <taxon>Candidatus Criblamydia</taxon>
    </lineage>
</organism>
<dbReference type="OrthoDB" id="9769739at2"/>
<dbReference type="PANTHER" id="PTHR11002">
    <property type="entry name" value="CARBONIC ANHYDRASE"/>
    <property type="match status" value="1"/>
</dbReference>
<dbReference type="STRING" id="1437425.CSEC_0736"/>
<dbReference type="GO" id="GO:0015976">
    <property type="term" value="P:carbon utilization"/>
    <property type="evidence" value="ECO:0007669"/>
    <property type="project" value="InterPro"/>
</dbReference>
<sequence>MYKYIFFLLAISFQSLFSEVNPKEAYRLLLEGNRRFITDKLLHPDRTKESRLSVVEGQQPFAVILGCSDSRVSPEIIFDQGIGDLFIVRVAGNVAGPIEINSTEYSVIHLKSSLVVVLGHENCGAVKAVLSDNTADIEAVASLIRQGLDSKKHETTEAAIKNNVLNVVATLRKSPPLKARIEDGTLDIKGAYYHLGTGQVEFLN</sequence>
<reference evidence="7" key="2">
    <citation type="submission" date="2014-09" db="EMBL/GenBank/DDBJ databases">
        <title>Criblamydia sequanensis harbors a mega-plasmid encoding arsenite resistance.</title>
        <authorList>
            <person name="Bertelli C."/>
            <person name="Goesmann A."/>
            <person name="Greub G."/>
        </authorList>
    </citation>
    <scope>NUCLEOTIDE SEQUENCE [LARGE SCALE GENOMIC DNA]</scope>
    <source>
        <strain evidence="7">CRIB-18</strain>
    </source>
</reference>
<keyword evidence="3 6" id="KW-0862">Zinc</keyword>
<comment type="caution">
    <text evidence="7">The sequence shown here is derived from an EMBL/GenBank/DDBJ whole genome shotgun (WGS) entry which is preliminary data.</text>
</comment>
<accession>A0A090D1I6</accession>
<dbReference type="GO" id="GO:0008270">
    <property type="term" value="F:zinc ion binding"/>
    <property type="evidence" value="ECO:0007669"/>
    <property type="project" value="InterPro"/>
</dbReference>